<dbReference type="AlphaFoldDB" id="A0A0D9AHH4"/>
<protein>
    <submittedName>
        <fullName evidence="1">Uncharacterized protein</fullName>
    </submittedName>
</protein>
<name>A0A0D9AHH4_STUST</name>
<dbReference type="Proteomes" id="UP000032487">
    <property type="component" value="Unassembled WGS sequence"/>
</dbReference>
<accession>A0A0D9AHH4</accession>
<gene>
    <name evidence="1" type="ORF">UF78_15245</name>
</gene>
<evidence type="ECO:0000313" key="2">
    <source>
        <dbReference type="Proteomes" id="UP000032487"/>
    </source>
</evidence>
<comment type="caution">
    <text evidence="1">The sequence shown here is derived from an EMBL/GenBank/DDBJ whole genome shotgun (WGS) entry which is preliminary data.</text>
</comment>
<reference evidence="1 2" key="1">
    <citation type="submission" date="2015-02" db="EMBL/GenBank/DDBJ databases">
        <title>Draft genome sequence of Pseudomonas stutzeri NT0128 isolated from wheat (Triticum turgidum) rhizosphere.</title>
        <authorList>
            <person name="Tovi N."/>
            <person name="Frenk S."/>
            <person name="Hadar Y."/>
            <person name="Minz D."/>
        </authorList>
    </citation>
    <scope>NUCLEOTIDE SEQUENCE [LARGE SCALE GENOMIC DNA]</scope>
    <source>
        <strain evidence="1 2">NT0128</strain>
    </source>
</reference>
<sequence>MGWFAVRNQAAQQVAQLGMSFGVWPAASSASSSQSCYMLPDLGNHSQNGTIVDRSPLRDEALYLAGQACGLHSPRGRGSHNGRGRLAA</sequence>
<dbReference type="PATRIC" id="fig|316.101.peg.3815"/>
<organism evidence="1 2">
    <name type="scientific">Stutzerimonas stutzeri</name>
    <name type="common">Pseudomonas stutzeri</name>
    <dbReference type="NCBI Taxonomy" id="316"/>
    <lineage>
        <taxon>Bacteria</taxon>
        <taxon>Pseudomonadati</taxon>
        <taxon>Pseudomonadota</taxon>
        <taxon>Gammaproteobacteria</taxon>
        <taxon>Pseudomonadales</taxon>
        <taxon>Pseudomonadaceae</taxon>
        <taxon>Stutzerimonas</taxon>
    </lineage>
</organism>
<proteinExistence type="predicted"/>
<evidence type="ECO:0000313" key="1">
    <source>
        <dbReference type="EMBL" id="KJH80433.1"/>
    </source>
</evidence>
<dbReference type="EMBL" id="JYHV01000029">
    <property type="protein sequence ID" value="KJH80433.1"/>
    <property type="molecule type" value="Genomic_DNA"/>
</dbReference>